<feature type="region of interest" description="Disordered" evidence="1">
    <location>
        <begin position="94"/>
        <end position="128"/>
    </location>
</feature>
<dbReference type="Proteomes" id="UP001054945">
    <property type="component" value="Unassembled WGS sequence"/>
</dbReference>
<gene>
    <name evidence="2" type="ORF">CEXT_397681</name>
</gene>
<evidence type="ECO:0000256" key="1">
    <source>
        <dbReference type="SAM" id="MobiDB-lite"/>
    </source>
</evidence>
<keyword evidence="3" id="KW-1185">Reference proteome</keyword>
<proteinExistence type="predicted"/>
<evidence type="ECO:0000313" key="2">
    <source>
        <dbReference type="EMBL" id="GIY97139.1"/>
    </source>
</evidence>
<reference evidence="2 3" key="1">
    <citation type="submission" date="2021-06" db="EMBL/GenBank/DDBJ databases">
        <title>Caerostris extrusa draft genome.</title>
        <authorList>
            <person name="Kono N."/>
            <person name="Arakawa K."/>
        </authorList>
    </citation>
    <scope>NUCLEOTIDE SEQUENCE [LARGE SCALE GENOMIC DNA]</scope>
</reference>
<organism evidence="2 3">
    <name type="scientific">Caerostris extrusa</name>
    <name type="common">Bark spider</name>
    <name type="synonym">Caerostris bankana</name>
    <dbReference type="NCBI Taxonomy" id="172846"/>
    <lineage>
        <taxon>Eukaryota</taxon>
        <taxon>Metazoa</taxon>
        <taxon>Ecdysozoa</taxon>
        <taxon>Arthropoda</taxon>
        <taxon>Chelicerata</taxon>
        <taxon>Arachnida</taxon>
        <taxon>Araneae</taxon>
        <taxon>Araneomorphae</taxon>
        <taxon>Entelegynae</taxon>
        <taxon>Araneoidea</taxon>
        <taxon>Araneidae</taxon>
        <taxon>Caerostris</taxon>
    </lineage>
</organism>
<feature type="region of interest" description="Disordered" evidence="1">
    <location>
        <begin position="1"/>
        <end position="30"/>
    </location>
</feature>
<name>A0AAV4XT87_CAEEX</name>
<protein>
    <submittedName>
        <fullName evidence="2">Uncharacterized protein</fullName>
    </submittedName>
</protein>
<dbReference type="AlphaFoldDB" id="A0AAV4XT87"/>
<feature type="compositionally biased region" description="Basic residues" evidence="1">
    <location>
        <begin position="94"/>
        <end position="103"/>
    </location>
</feature>
<dbReference type="EMBL" id="BPLR01018123">
    <property type="protein sequence ID" value="GIY97139.1"/>
    <property type="molecule type" value="Genomic_DNA"/>
</dbReference>
<feature type="compositionally biased region" description="Polar residues" evidence="1">
    <location>
        <begin position="112"/>
        <end position="128"/>
    </location>
</feature>
<accession>A0AAV4XT87</accession>
<sequence>MERKGDLPEVGVSEVEWGEQLMPPPESQVERVSRVEVEADGAGDHFLGLALLSGQLTRSKRSHCNRLMLSRRHSLRIARLHDRVRGRVHLAKNRMPPRAHRGRKDCAHRASRLQTNQHSSVPHFTISL</sequence>
<comment type="caution">
    <text evidence="2">The sequence shown here is derived from an EMBL/GenBank/DDBJ whole genome shotgun (WGS) entry which is preliminary data.</text>
</comment>
<evidence type="ECO:0000313" key="3">
    <source>
        <dbReference type="Proteomes" id="UP001054945"/>
    </source>
</evidence>